<dbReference type="InterPro" id="IPR050220">
    <property type="entry name" value="Type_II_DNA_Topoisomerases"/>
</dbReference>
<dbReference type="GO" id="GO:0034335">
    <property type="term" value="F:DNA negative supercoiling activity"/>
    <property type="evidence" value="ECO:0007669"/>
    <property type="project" value="UniProtKB-ARBA"/>
</dbReference>
<keyword evidence="6 7" id="KW-0413">Isomerase</keyword>
<evidence type="ECO:0000256" key="2">
    <source>
        <dbReference type="ARBA" id="ARBA00022475"/>
    </source>
</evidence>
<reference evidence="10 11" key="1">
    <citation type="submission" date="2018-04" db="EMBL/GenBank/DDBJ databases">
        <title>Aerococcus urinae genomes.</title>
        <authorList>
            <person name="Hilt E."/>
            <person name="Gilbert N.M."/>
            <person name="Thomas-White K."/>
            <person name="Putonti C."/>
            <person name="Lewis A.L."/>
            <person name="Visck K.L."/>
            <person name="Wolfe A.J."/>
        </authorList>
    </citation>
    <scope>NUCLEOTIDE SEQUENCE [LARGE SCALE GENOMIC DNA]</scope>
    <source>
        <strain evidence="10 11">UMB7480</strain>
    </source>
</reference>
<dbReference type="HAMAP" id="MF_00937">
    <property type="entry name" value="ParC_type2"/>
    <property type="match status" value="1"/>
</dbReference>
<keyword evidence="4 7" id="KW-0238">DNA-binding</keyword>
<dbReference type="GO" id="GO:0019897">
    <property type="term" value="C:extrinsic component of plasma membrane"/>
    <property type="evidence" value="ECO:0007669"/>
    <property type="project" value="UniProtKB-UniRule"/>
</dbReference>
<dbReference type="PROSITE" id="PS52040">
    <property type="entry name" value="TOPO_IIA"/>
    <property type="match status" value="1"/>
</dbReference>
<dbReference type="FunFam" id="3.90.199.10:FF:000001">
    <property type="entry name" value="DNA gyrase subunit A"/>
    <property type="match status" value="1"/>
</dbReference>
<comment type="similarity">
    <text evidence="7">Belongs to the type II topoisomerase GyrA/ParC subunit family. ParC type 2 subfamily.</text>
</comment>
<dbReference type="NCBIfam" id="TIGR01061">
    <property type="entry name" value="parC_Gpos"/>
    <property type="match status" value="1"/>
</dbReference>
<evidence type="ECO:0000256" key="6">
    <source>
        <dbReference type="ARBA" id="ARBA00023235"/>
    </source>
</evidence>
<sequence>MAIDIQELSLDEVMGDRFGRYSKYIIQDRALPDIRDGLKPVQRRILYAMYHDGNTSDHAFRKSAKTVGNVIGNYHPHGDNSVYQAMVRMSQDWKNRMPLIDMHGNNGSMDGDPAAAMRYTEARLSKLADELLKDLNKDTVDTILNFDDTEEEPVVLPAGFPNLLVNGSQGISAGYATEIPTHNLGEVIDAVNYYIDHPKAKVETLMKYLPGPDFPTGGIIQGKDQLIKAYKTGRGKVVVRAQTEVESLKAGRKQIVITELPFEVNKADLVRKMDELRLNRSIDGVLEVRDESDRSGLRIIVELKKDADADQILQYYFKHTNLQINYNFNMVAINKQRPEQVGLIAIIQAYIDHRKDVVSRRTQYDLNKAQSRRHIVDGLIKAISILDQVIAIIRNSSDKKDAKNNLISEYQFSQAQAEAIVTLQLYRLTNTDITALQEEKLSLNEAINQYQAILSDEAILMKLIQSELKAIKKAYATDRLTKIEAEVEEIKIKKEFLIPDEEVVTVVTRGGYIKRSSLRSYQSSNFSDLGLRDGDHVLYLASHSTLDNLVFITNKGNYIFQPVYEMQELRWKDLGEHLSQRIPIASDEKIIQVYPYDKDSQDTIVLATREGMIKQSKLSELKKIRGHKNKASQIMPLANPLDEVVNCYLVNKQNDKQSGEVILFTALGFSLRYQISEINTVGLRAKGVISINLKDQDQVVNFVYQDQVDEDQQILLATQRGYMKRIRWRDIQTMTRAKRGLMVLREVKSKPHRLVQALEVESTQEVYELYTSNGELSQIKAVDVPLHERYSNGSQIVDEGRFGELLNVIPLYRKDPEK</sequence>
<dbReference type="NCBIfam" id="NF004044">
    <property type="entry name" value="PRK05561.1"/>
    <property type="match status" value="1"/>
</dbReference>
<proteinExistence type="inferred from homology"/>
<gene>
    <name evidence="7 10" type="primary">parC</name>
    <name evidence="10" type="ORF">DBT54_01090</name>
</gene>
<dbReference type="SUPFAM" id="SSF56719">
    <property type="entry name" value="Type II DNA topoisomerase"/>
    <property type="match status" value="1"/>
</dbReference>
<evidence type="ECO:0000256" key="5">
    <source>
        <dbReference type="ARBA" id="ARBA00023136"/>
    </source>
</evidence>
<dbReference type="PANTHER" id="PTHR43493:SF9">
    <property type="entry name" value="DNA TOPOISOMERASE 4 SUBUNIT A"/>
    <property type="match status" value="1"/>
</dbReference>
<comment type="caution">
    <text evidence="10">The sequence shown here is derived from an EMBL/GenBank/DDBJ whole genome shotgun (WGS) entry which is preliminary data.</text>
</comment>
<dbReference type="InterPro" id="IPR013757">
    <property type="entry name" value="Topo_IIA_A_a_sf"/>
</dbReference>
<evidence type="ECO:0000256" key="4">
    <source>
        <dbReference type="ARBA" id="ARBA00023125"/>
    </source>
</evidence>
<evidence type="ECO:0000256" key="8">
    <source>
        <dbReference type="PROSITE-ProRule" id="PRU01384"/>
    </source>
</evidence>
<keyword evidence="2 7" id="KW-1003">Cell membrane</keyword>
<keyword evidence="5 7" id="KW-0472">Membrane</keyword>
<feature type="site" description="Interaction with DNA" evidence="7">
    <location>
        <position position="77"/>
    </location>
</feature>
<dbReference type="CDD" id="cd00187">
    <property type="entry name" value="TOP4c"/>
    <property type="match status" value="1"/>
</dbReference>
<dbReference type="GO" id="GO:0006265">
    <property type="term" value="P:DNA topological change"/>
    <property type="evidence" value="ECO:0007669"/>
    <property type="project" value="UniProtKB-UniRule"/>
</dbReference>
<dbReference type="GO" id="GO:0005737">
    <property type="term" value="C:cytoplasm"/>
    <property type="evidence" value="ECO:0007669"/>
    <property type="project" value="TreeGrafter"/>
</dbReference>
<dbReference type="GO" id="GO:0005694">
    <property type="term" value="C:chromosome"/>
    <property type="evidence" value="ECO:0007669"/>
    <property type="project" value="InterPro"/>
</dbReference>
<dbReference type="SUPFAM" id="SSF101904">
    <property type="entry name" value="GyrA/ParC C-terminal domain-like"/>
    <property type="match status" value="1"/>
</dbReference>
<comment type="catalytic activity">
    <reaction evidence="1 7 8">
        <text>ATP-dependent breakage, passage and rejoining of double-stranded DNA.</text>
        <dbReference type="EC" id="5.6.2.2"/>
    </reaction>
</comment>
<evidence type="ECO:0000256" key="3">
    <source>
        <dbReference type="ARBA" id="ARBA00023029"/>
    </source>
</evidence>
<dbReference type="GO" id="GO:0007059">
    <property type="term" value="P:chromosome segregation"/>
    <property type="evidence" value="ECO:0007669"/>
    <property type="project" value="UniProtKB-UniRule"/>
</dbReference>
<dbReference type="InterPro" id="IPR013758">
    <property type="entry name" value="Topo_IIA_A/C_ab"/>
</dbReference>
<evidence type="ECO:0000313" key="11">
    <source>
        <dbReference type="Proteomes" id="UP000251923"/>
    </source>
</evidence>
<dbReference type="EMBL" id="QMHM01000002">
    <property type="protein sequence ID" value="RAV81028.1"/>
    <property type="molecule type" value="Genomic_DNA"/>
</dbReference>
<dbReference type="Gene3D" id="1.10.268.10">
    <property type="entry name" value="Topoisomerase, domain 3"/>
    <property type="match status" value="1"/>
</dbReference>
<dbReference type="Pfam" id="PF03989">
    <property type="entry name" value="DNA_gyraseA_C"/>
    <property type="match status" value="5"/>
</dbReference>
<dbReference type="InterPro" id="IPR006691">
    <property type="entry name" value="GyrA/parC_rep"/>
</dbReference>
<accession>A0A329NYR9</accession>
<feature type="site" description="Transition state stabilizer" evidence="7">
    <location>
        <position position="118"/>
    </location>
</feature>
<dbReference type="FunFam" id="3.30.1360.40:FF:000002">
    <property type="entry name" value="DNA gyrase subunit A"/>
    <property type="match status" value="1"/>
</dbReference>
<name>A0A329NYR9_9LACT</name>
<feature type="site" description="Interaction with DNA" evidence="7">
    <location>
        <position position="75"/>
    </location>
</feature>
<dbReference type="PANTHER" id="PTHR43493">
    <property type="entry name" value="DNA GYRASE/TOPOISOMERASE SUBUNIT A"/>
    <property type="match status" value="1"/>
</dbReference>
<comment type="function">
    <text evidence="7">Topoisomerase IV is essential for chromosome segregation. It relaxes supercoiled DNA. Performs the decatenation events required during the replication of a circular DNA molecule.</text>
</comment>
<dbReference type="Pfam" id="PF00521">
    <property type="entry name" value="DNA_topoisoIV"/>
    <property type="match status" value="1"/>
</dbReference>
<dbReference type="SMART" id="SM00434">
    <property type="entry name" value="TOP4c"/>
    <property type="match status" value="1"/>
</dbReference>
<comment type="subcellular location">
    <subcellularLocation>
        <location evidence="7">Cell membrane</location>
        <topology evidence="7">Peripheral membrane protein</topology>
    </subcellularLocation>
</comment>
<dbReference type="GO" id="GO:0005524">
    <property type="term" value="F:ATP binding"/>
    <property type="evidence" value="ECO:0007669"/>
    <property type="project" value="InterPro"/>
</dbReference>
<dbReference type="Gene3D" id="2.120.10.90">
    <property type="entry name" value="DNA gyrase/topoisomerase IV, subunit A, C-terminal"/>
    <property type="match status" value="1"/>
</dbReference>
<dbReference type="InterPro" id="IPR002205">
    <property type="entry name" value="Topo_IIA_dom_A"/>
</dbReference>
<dbReference type="Proteomes" id="UP000251923">
    <property type="component" value="Unassembled WGS sequence"/>
</dbReference>
<evidence type="ECO:0000256" key="1">
    <source>
        <dbReference type="ARBA" id="ARBA00000185"/>
    </source>
</evidence>
<dbReference type="FunFam" id="1.10.268.10:FF:000001">
    <property type="entry name" value="DNA gyrase subunit A"/>
    <property type="match status" value="1"/>
</dbReference>
<feature type="active site" description="O-(5'-phospho-DNA)-tyrosine intermediate" evidence="7 8">
    <location>
        <position position="119"/>
    </location>
</feature>
<dbReference type="GO" id="GO:0009330">
    <property type="term" value="C:DNA topoisomerase type II (double strand cut, ATP-hydrolyzing) complex"/>
    <property type="evidence" value="ECO:0007669"/>
    <property type="project" value="TreeGrafter"/>
</dbReference>
<feature type="site" description="Interaction with DNA" evidence="7">
    <location>
        <position position="94"/>
    </location>
</feature>
<evidence type="ECO:0000259" key="9">
    <source>
        <dbReference type="PROSITE" id="PS52040"/>
    </source>
</evidence>
<dbReference type="InterPro" id="IPR005741">
    <property type="entry name" value="TopoIV_A_Gpos"/>
</dbReference>
<dbReference type="EC" id="5.6.2.2" evidence="7"/>
<dbReference type="GO" id="GO:0003677">
    <property type="term" value="F:DNA binding"/>
    <property type="evidence" value="ECO:0007669"/>
    <property type="project" value="UniProtKB-UniRule"/>
</dbReference>
<evidence type="ECO:0000256" key="7">
    <source>
        <dbReference type="HAMAP-Rule" id="MF_00937"/>
    </source>
</evidence>
<dbReference type="Gene3D" id="3.30.1360.40">
    <property type="match status" value="1"/>
</dbReference>
<dbReference type="RefSeq" id="WP_111829118.1">
    <property type="nucleotide sequence ID" value="NZ_JASOKO010000001.1"/>
</dbReference>
<keyword evidence="3 7" id="KW-0799">Topoisomerase</keyword>
<dbReference type="AlphaFoldDB" id="A0A329NYR9"/>
<protein>
    <recommendedName>
        <fullName evidence="7">DNA topoisomerase 4 subunit A</fullName>
        <ecNumber evidence="7">5.6.2.2</ecNumber>
    </recommendedName>
    <alternativeName>
        <fullName evidence="7">Topoisomerase IV subunit A</fullName>
    </alternativeName>
</protein>
<feature type="domain" description="Topo IIA-type catalytic" evidence="9">
    <location>
        <begin position="31"/>
        <end position="497"/>
    </location>
</feature>
<organism evidence="10 11">
    <name type="scientific">Aerococcus urinae</name>
    <dbReference type="NCBI Taxonomy" id="1376"/>
    <lineage>
        <taxon>Bacteria</taxon>
        <taxon>Bacillati</taxon>
        <taxon>Bacillota</taxon>
        <taxon>Bacilli</taxon>
        <taxon>Lactobacillales</taxon>
        <taxon>Aerococcaceae</taxon>
        <taxon>Aerococcus</taxon>
    </lineage>
</organism>
<dbReference type="InterPro" id="IPR035516">
    <property type="entry name" value="Gyrase/topoIV_suA_C"/>
</dbReference>
<comment type="subunit">
    <text evidence="7">Heterotetramer composed of ParC and ParE.</text>
</comment>
<feature type="site" description="Interaction with DNA" evidence="7">
    <location>
        <position position="88"/>
    </location>
</feature>
<feature type="site" description="Interaction with DNA" evidence="7">
    <location>
        <position position="39"/>
    </location>
</feature>
<evidence type="ECO:0000313" key="10">
    <source>
        <dbReference type="EMBL" id="RAV81028.1"/>
    </source>
</evidence>
<dbReference type="InterPro" id="IPR013760">
    <property type="entry name" value="Topo_IIA-like_dom_sf"/>
</dbReference>
<dbReference type="Gene3D" id="3.90.199.10">
    <property type="entry name" value="Topoisomerase II, domain 5"/>
    <property type="match status" value="1"/>
</dbReference>